<keyword evidence="4" id="KW-0472">Membrane</keyword>
<feature type="transmembrane region" description="Helical" evidence="4">
    <location>
        <begin position="304"/>
        <end position="323"/>
    </location>
</feature>
<proteinExistence type="inferred from homology"/>
<dbReference type="PANTHER" id="PTHR43245:SF51">
    <property type="entry name" value="SHORT CHAIN DEHYDROGENASE_REDUCTASE FAMILY 42E, MEMBER 2"/>
    <property type="match status" value="1"/>
</dbReference>
<evidence type="ECO:0000256" key="3">
    <source>
        <dbReference type="ARBA" id="ARBA00023027"/>
    </source>
</evidence>
<comment type="caution">
    <text evidence="6">The sequence shown here is derived from an EMBL/GenBank/DDBJ whole genome shotgun (WGS) entry which is preliminary data.</text>
</comment>
<evidence type="ECO:0000256" key="1">
    <source>
        <dbReference type="ARBA" id="ARBA00009219"/>
    </source>
</evidence>
<keyword evidence="2" id="KW-0560">Oxidoreductase</keyword>
<dbReference type="GO" id="GO:0006694">
    <property type="term" value="P:steroid biosynthetic process"/>
    <property type="evidence" value="ECO:0007669"/>
    <property type="project" value="InterPro"/>
</dbReference>
<dbReference type="PANTHER" id="PTHR43245">
    <property type="entry name" value="BIFUNCTIONAL POLYMYXIN RESISTANCE PROTEIN ARNA"/>
    <property type="match status" value="1"/>
</dbReference>
<evidence type="ECO:0000256" key="2">
    <source>
        <dbReference type="ARBA" id="ARBA00023002"/>
    </source>
</evidence>
<keyword evidence="7" id="KW-1185">Reference proteome</keyword>
<evidence type="ECO:0000256" key="4">
    <source>
        <dbReference type="SAM" id="Phobius"/>
    </source>
</evidence>
<dbReference type="GO" id="GO:0016616">
    <property type="term" value="F:oxidoreductase activity, acting on the CH-OH group of donors, NAD or NADP as acceptor"/>
    <property type="evidence" value="ECO:0007669"/>
    <property type="project" value="InterPro"/>
</dbReference>
<organism evidence="6 7">
    <name type="scientific">Engystomops pustulosus</name>
    <name type="common">Tungara frog</name>
    <name type="synonym">Physalaemus pustulosus</name>
    <dbReference type="NCBI Taxonomy" id="76066"/>
    <lineage>
        <taxon>Eukaryota</taxon>
        <taxon>Metazoa</taxon>
        <taxon>Chordata</taxon>
        <taxon>Craniata</taxon>
        <taxon>Vertebrata</taxon>
        <taxon>Euteleostomi</taxon>
        <taxon>Amphibia</taxon>
        <taxon>Batrachia</taxon>
        <taxon>Anura</taxon>
        <taxon>Neobatrachia</taxon>
        <taxon>Hyloidea</taxon>
        <taxon>Leptodactylidae</taxon>
        <taxon>Leiuperinae</taxon>
        <taxon>Engystomops</taxon>
    </lineage>
</organism>
<comment type="similarity">
    <text evidence="1">Belongs to the 3-beta-HSD family.</text>
</comment>
<dbReference type="SUPFAM" id="SSF51735">
    <property type="entry name" value="NAD(P)-binding Rossmann-fold domains"/>
    <property type="match status" value="1"/>
</dbReference>
<feature type="domain" description="3-beta hydroxysteroid dehydrogenase/isomerase" evidence="5">
    <location>
        <begin position="36"/>
        <end position="301"/>
    </location>
</feature>
<sequence length="415" mass="46737">MWIGHVHRVVYTYKRLPDLVPNGKMAVSPSLKETFVITGGGGYFGHRLGCTLHQLGVSVVLFDIRKPAEGLPDGIQFIQGDIRSLPAVEEAFAGASCIIHTASYGMSGREQLQTQLTEEVNVKGTENVIQACKNKSIPRIVYTSTFNVVFGGQCIKNGNESIPYLPLHRHADNYSRTKAIAENRVLKSNGQPLANKSGYLRTCALRSAGIYGPGEQRHLPRIISNVDRGLFIFSYGDRNNLVQFVHVDNLASAHILAAKGLTEEKSYIAAGQAYFIADANPIDNFQFFRPFIEGLGYKFPSFRVPLFFIYFMSYLTEWLHFLIRPICNFQPLLTRAEVYKTGVTHYFSIDKAKKELEYEPKSYTMQEVVEWYKTRGYGKKVKKGKSYNIIWDVVVFVLMVVVVLAWVPRVVGLAL</sequence>
<dbReference type="InterPro" id="IPR036291">
    <property type="entry name" value="NAD(P)-bd_dom_sf"/>
</dbReference>
<dbReference type="Proteomes" id="UP000824782">
    <property type="component" value="Unassembled WGS sequence"/>
</dbReference>
<dbReference type="Pfam" id="PF01073">
    <property type="entry name" value="3Beta_HSD"/>
    <property type="match status" value="1"/>
</dbReference>
<gene>
    <name evidence="6" type="ORF">GDO81_015828</name>
</gene>
<evidence type="ECO:0000259" key="5">
    <source>
        <dbReference type="Pfam" id="PF01073"/>
    </source>
</evidence>
<keyword evidence="3" id="KW-0520">NAD</keyword>
<dbReference type="InterPro" id="IPR002225">
    <property type="entry name" value="3Beta_OHSteriod_DH/Estase"/>
</dbReference>
<name>A0AAV7AS49_ENGPU</name>
<keyword evidence="4" id="KW-0812">Transmembrane</keyword>
<accession>A0AAV7AS49</accession>
<dbReference type="Gene3D" id="3.40.50.720">
    <property type="entry name" value="NAD(P)-binding Rossmann-like Domain"/>
    <property type="match status" value="1"/>
</dbReference>
<keyword evidence="4" id="KW-1133">Transmembrane helix</keyword>
<dbReference type="AlphaFoldDB" id="A0AAV7AS49"/>
<dbReference type="EMBL" id="WNYA01000007">
    <property type="protein sequence ID" value="KAG8562817.1"/>
    <property type="molecule type" value="Genomic_DNA"/>
</dbReference>
<evidence type="ECO:0000313" key="7">
    <source>
        <dbReference type="Proteomes" id="UP000824782"/>
    </source>
</evidence>
<dbReference type="FunFam" id="3.40.50.720:FF:000138">
    <property type="entry name" value="Short-chain dehydrogenase/reductase family 42E member 1"/>
    <property type="match status" value="1"/>
</dbReference>
<dbReference type="InterPro" id="IPR050177">
    <property type="entry name" value="Lipid_A_modif_metabolic_enz"/>
</dbReference>
<feature type="transmembrane region" description="Helical" evidence="4">
    <location>
        <begin position="389"/>
        <end position="407"/>
    </location>
</feature>
<protein>
    <recommendedName>
        <fullName evidence="5">3-beta hydroxysteroid dehydrogenase/isomerase domain-containing protein</fullName>
    </recommendedName>
</protein>
<reference evidence="6" key="1">
    <citation type="thesis" date="2020" institute="ProQuest LLC" country="789 East Eisenhower Parkway, Ann Arbor, MI, USA">
        <title>Comparative Genomics and Chromosome Evolution.</title>
        <authorList>
            <person name="Mudd A.B."/>
        </authorList>
    </citation>
    <scope>NUCLEOTIDE SEQUENCE</scope>
    <source>
        <strain evidence="6">237g6f4</strain>
        <tissue evidence="6">Blood</tissue>
    </source>
</reference>
<evidence type="ECO:0000313" key="6">
    <source>
        <dbReference type="EMBL" id="KAG8562817.1"/>
    </source>
</evidence>